<reference evidence="3 4" key="1">
    <citation type="journal article" date="2005" name="J. Bacteriol.">
        <title>Swine and poultry pathogens: the complete genome sequences of two strains of Mycoplasma hyopneumoniae and a strain of Mycoplasma synoviae.</title>
        <authorList>
            <person name="Vasconcelos A.T."/>
            <person name="Ferreira H.B."/>
            <person name="Bizarro C.V."/>
            <person name="Bonatto S.L."/>
            <person name="Carvalho M.O."/>
            <person name="Pinto P.M."/>
            <person name="Almeida D.F."/>
            <person name="Almeida L.G."/>
            <person name="Almeida R."/>
            <person name="Alves-Filho L."/>
            <person name="Assuncao E.N."/>
            <person name="Azevedo V.A."/>
            <person name="Bogo M.R."/>
            <person name="Brigido M.M."/>
            <person name="Brocchi M."/>
            <person name="Burity H.A."/>
            <person name="Camargo A.A."/>
            <person name="Camargo S.S."/>
            <person name="Carepo M.S."/>
            <person name="Carraro D.M."/>
            <person name="de Mattos Cascardo J.C."/>
            <person name="Castro L.A."/>
            <person name="Cavalcanti G."/>
            <person name="Chemale G."/>
            <person name="Collevatti R.G."/>
            <person name="Cunha C.W."/>
            <person name="Dallagiovanna B."/>
            <person name="Dambros B.P."/>
            <person name="Dellagostin O.A."/>
            <person name="Falcao C."/>
            <person name="Fantinatti-Garboggini F."/>
            <person name="Felipe M.S."/>
            <person name="Fiorentin L."/>
            <person name="Franco G.R."/>
            <person name="Freitas N.S."/>
            <person name="Frias D."/>
            <person name="Grangeiro T.B."/>
            <person name="Grisard E.C."/>
            <person name="Guimaraes C.T."/>
            <person name="Hungria M."/>
            <person name="Jardim S.N."/>
            <person name="Krieger M.A."/>
            <person name="Laurino J.P."/>
            <person name="Lima L.F."/>
            <person name="Lopes M.I."/>
            <person name="Loreto E.L."/>
            <person name="Madeira H.M."/>
            <person name="Manfio G.P."/>
            <person name="Maranhao A.Q."/>
            <person name="Martinkovics C.T."/>
            <person name="Medeiros S.R."/>
            <person name="Moreira M.A."/>
            <person name="Neiva M."/>
            <person name="Ramalho-Neto C.E."/>
            <person name="Nicolas M.F."/>
            <person name="Oliveira S.C."/>
            <person name="Paixao R.F."/>
            <person name="Pedrosa F.O."/>
            <person name="Pena S.D."/>
            <person name="Pereira M."/>
            <person name="Pereira-Ferrari L."/>
            <person name="Piffer I."/>
            <person name="Pinto L.S."/>
            <person name="Potrich D.P."/>
            <person name="Salim A.C."/>
            <person name="Santos F.R."/>
            <person name="Schmitt R."/>
            <person name="Schneider M.P."/>
            <person name="Schrank A."/>
            <person name="Schrank I.S."/>
            <person name="Schuck A.F."/>
            <person name="Seuanez H.N."/>
            <person name="Silva D.W."/>
            <person name="Silva R."/>
            <person name="Silva S.C."/>
            <person name="Soares C.M."/>
            <person name="Souza K.R."/>
            <person name="Souza R.C."/>
            <person name="Staats C.C."/>
            <person name="Steffens M.B."/>
            <person name="Teixeira S.M."/>
            <person name="Urmenyi T.P."/>
            <person name="Vainstein M.H."/>
            <person name="Zuccherato L.W."/>
            <person name="Simpson A.J."/>
            <person name="Zaha A."/>
        </authorList>
    </citation>
    <scope>NUCLEOTIDE SEQUENCE [LARGE SCALE GENOMIC DNA]</scope>
    <source>
        <strain evidence="3 4">7448</strain>
    </source>
</reference>
<feature type="compositionally biased region" description="Polar residues" evidence="1">
    <location>
        <begin position="618"/>
        <end position="635"/>
    </location>
</feature>
<evidence type="ECO:0000313" key="3">
    <source>
        <dbReference type="EMBL" id="AAZ53476.1"/>
    </source>
</evidence>
<dbReference type="InterPro" id="IPR054789">
    <property type="entry name" value="P97_adhes_N"/>
</dbReference>
<sequence length="1147" mass="132307">MKIVKKIKKTKYLTRKSKILLGLGLSSSILGILGISVAVSYGLAVIKKNSYNTTIADLNRLAQKINGLSFNAQKISPFSTYASLKKEWKNLESSEKSGEFFDFYTLNYKRLQPYKLPNGIWAEFLKVEPDDANQQFNVEFVLKSFNGSRVIKSDIKSEKVAISPNSTFFLENFYQALEIDLKNISPYSNGDKGKKNPKNWLASDFLTEINSRETAQDAIKRIRDFFNFDFDSVLKNKNFAIKYKDNLIFPYKIEILKNDDDSWIKPSQLNPDFLEIQGRVSFTDQAKKLFPKSFNTNITKNFSFLLFDLALNKSAFADPKVFIRIPKLVEPKIDEFSSENPQEKIDLSQKSIFWIYNFLKYKEDNISLKTPEEAKNALNSLLNNDLELDFSQNNNLEPNIKEKFEYQLLVDKINFNSDQNSSFINIPFEISYPLDSEKKNKLKTETQVLLRKFKNSSSLDSTVFDPKNFSSLPIVNLKFISEKNRDKDDIFEAFETVSKFELERLLNLNQQQQIYQILTDPTKFNLTFPEKEILDAWISSYNFPSVQEFSRRTLVAKKLEDGSQSRPFFENSREFIAFTKKILSLEKAEAKKYIEPFFEALKTEISEKESKKLEKEPTNLNQKTEKNSSTTAISSEKNEKPEKSMSETPPELVKVQQNQPKTEEEPKQETDKQEKPNNQKNTEQAKESKEKEKNGNSSLKSPNLPVEKSSDSQEEGQKTDRLQQENEQAAFNDKIVSILQSQYEISLIKNLTNQIEALKNSPEKQKATLDAASFTDLFIETYINNDLVSQFDSFAAGLNYKIVFVANQDDEIIDQVQLPEPEKSKKTEKTPDFKEESEKKELENKENSPAVDQKSDQKISLSFFQEEKNNTQNQGQEESDKKQQTPKTAQENSQNLVQQPKPEQETEIFKLGYYYIFTAPNSEKIVFRTPIKSLKLKVFLAEKGGITLEKLSYNMLNFPQSLLKLELADSNFTSAEALKKQPEDILKAEFSSQDKDFKATMTSFKKLFGNKTFMKIYPLLSGNGLIYKANSVFKDKFGNLKIRFAVKDLDASEKKQIVFPNILEPELEKKEQDVRPKATEAESKQEKQEKQEKSQLNSESSQTSTTSSQNQENNQKNQLEIFKPAEKEAKYPLVFTVIKPNRQFRRN</sequence>
<feature type="compositionally biased region" description="Basic and acidic residues" evidence="1">
    <location>
        <begin position="1069"/>
        <end position="1093"/>
    </location>
</feature>
<feature type="region of interest" description="Disordered" evidence="1">
    <location>
        <begin position="815"/>
        <end position="856"/>
    </location>
</feature>
<dbReference type="AlphaFoldDB" id="Q4A8R3"/>
<organism evidence="3 4">
    <name type="scientific">Mesomycoplasma hyopneumoniae (strain 7448)</name>
    <name type="common">Mycoplasma hyopneumoniae</name>
    <dbReference type="NCBI Taxonomy" id="262722"/>
    <lineage>
        <taxon>Bacteria</taxon>
        <taxon>Bacillati</taxon>
        <taxon>Mycoplasmatota</taxon>
        <taxon>Mycoplasmoidales</taxon>
        <taxon>Metamycoplasmataceae</taxon>
        <taxon>Mesomycoplasma</taxon>
    </lineage>
</organism>
<dbReference type="Proteomes" id="UP000000553">
    <property type="component" value="Chromosome"/>
</dbReference>
<feature type="transmembrane region" description="Helical" evidence="2">
    <location>
        <begin position="20"/>
        <end position="44"/>
    </location>
</feature>
<feature type="compositionally biased region" description="Basic and acidic residues" evidence="1">
    <location>
        <begin position="820"/>
        <end position="846"/>
    </location>
</feature>
<gene>
    <name evidence="3" type="ordered locus">MHP7448_0099</name>
</gene>
<feature type="compositionally biased region" description="Low complexity" evidence="1">
    <location>
        <begin position="1094"/>
        <end position="1120"/>
    </location>
</feature>
<feature type="region of interest" description="Disordered" evidence="1">
    <location>
        <begin position="609"/>
        <end position="723"/>
    </location>
</feature>
<keyword evidence="2" id="KW-0472">Membrane</keyword>
<dbReference type="EMBL" id="AE017244">
    <property type="protein sequence ID" value="AAZ53476.1"/>
    <property type="molecule type" value="Genomic_DNA"/>
</dbReference>
<dbReference type="RefSeq" id="WP_011290006.1">
    <property type="nucleotide sequence ID" value="NC_007332.1"/>
</dbReference>
<feature type="compositionally biased region" description="Basic and acidic residues" evidence="1">
    <location>
        <begin position="636"/>
        <end position="645"/>
    </location>
</feature>
<accession>Q4A8R3</accession>
<dbReference type="HOGENOM" id="CLU_285261_0_0_14"/>
<dbReference type="NCBIfam" id="NF045828">
    <property type="entry name" value="P97_adhes_Nterm"/>
    <property type="match status" value="1"/>
</dbReference>
<keyword evidence="2" id="KW-1133">Transmembrane helix</keyword>
<proteinExistence type="predicted"/>
<feature type="region of interest" description="Disordered" evidence="1">
    <location>
        <begin position="1069"/>
        <end position="1124"/>
    </location>
</feature>
<feature type="region of interest" description="Disordered" evidence="1">
    <location>
        <begin position="868"/>
        <end position="902"/>
    </location>
</feature>
<evidence type="ECO:0000256" key="2">
    <source>
        <dbReference type="SAM" id="Phobius"/>
    </source>
</evidence>
<feature type="compositionally biased region" description="Polar residues" evidence="1">
    <location>
        <begin position="885"/>
        <end position="898"/>
    </location>
</feature>
<dbReference type="KEGG" id="mhp:MHP7448_0099"/>
<feature type="compositionally biased region" description="Basic and acidic residues" evidence="1">
    <location>
        <begin position="708"/>
        <end position="723"/>
    </location>
</feature>
<feature type="compositionally biased region" description="Basic and acidic residues" evidence="1">
    <location>
        <begin position="661"/>
        <end position="694"/>
    </location>
</feature>
<protein>
    <submittedName>
        <fullName evidence="3">Outer membrane protein-P95</fullName>
    </submittedName>
</protein>
<keyword evidence="2" id="KW-0812">Transmembrane</keyword>
<name>Q4A8R3_MESH7</name>
<evidence type="ECO:0000256" key="1">
    <source>
        <dbReference type="SAM" id="MobiDB-lite"/>
    </source>
</evidence>
<evidence type="ECO:0000313" key="4">
    <source>
        <dbReference type="Proteomes" id="UP000000553"/>
    </source>
</evidence>